<evidence type="ECO:0000313" key="5">
    <source>
        <dbReference type="Proteomes" id="UP001187531"/>
    </source>
</evidence>
<evidence type="ECO:0000313" key="4">
    <source>
        <dbReference type="EMBL" id="KAK2702210.1"/>
    </source>
</evidence>
<feature type="non-terminal residue" evidence="4">
    <location>
        <position position="1"/>
    </location>
</feature>
<evidence type="ECO:0000256" key="1">
    <source>
        <dbReference type="ARBA" id="ARBA00001968"/>
    </source>
</evidence>
<feature type="domain" description="DDE Tnp4" evidence="3">
    <location>
        <begin position="1"/>
        <end position="52"/>
    </location>
</feature>
<evidence type="ECO:0000256" key="2">
    <source>
        <dbReference type="ARBA" id="ARBA00022723"/>
    </source>
</evidence>
<comment type="cofactor">
    <cofactor evidence="1">
        <name>a divalent metal cation</name>
        <dbReference type="ChEBI" id="CHEBI:60240"/>
    </cofactor>
</comment>
<dbReference type="GO" id="GO:0046872">
    <property type="term" value="F:metal ion binding"/>
    <property type="evidence" value="ECO:0007669"/>
    <property type="project" value="UniProtKB-KW"/>
</dbReference>
<evidence type="ECO:0000259" key="3">
    <source>
        <dbReference type="Pfam" id="PF13359"/>
    </source>
</evidence>
<name>A0AA88KZP5_ARTSF</name>
<organism evidence="4 5">
    <name type="scientific">Artemia franciscana</name>
    <name type="common">Brine shrimp</name>
    <name type="synonym">Artemia sanfranciscana</name>
    <dbReference type="NCBI Taxonomy" id="6661"/>
    <lineage>
        <taxon>Eukaryota</taxon>
        <taxon>Metazoa</taxon>
        <taxon>Ecdysozoa</taxon>
        <taxon>Arthropoda</taxon>
        <taxon>Crustacea</taxon>
        <taxon>Branchiopoda</taxon>
        <taxon>Anostraca</taxon>
        <taxon>Artemiidae</taxon>
        <taxon>Artemia</taxon>
    </lineage>
</organism>
<dbReference type="EMBL" id="JAVRJZ010000593">
    <property type="protein sequence ID" value="KAK2702210.1"/>
    <property type="molecule type" value="Genomic_DNA"/>
</dbReference>
<comment type="caution">
    <text evidence="4">The sequence shown here is derived from an EMBL/GenBank/DDBJ whole genome shotgun (WGS) entry which is preliminary data.</text>
</comment>
<accession>A0AA88KZP5</accession>
<proteinExistence type="predicted"/>
<dbReference type="InterPro" id="IPR027806">
    <property type="entry name" value="HARBI1_dom"/>
</dbReference>
<reference evidence="4" key="1">
    <citation type="submission" date="2023-07" db="EMBL/GenBank/DDBJ databases">
        <title>Chromosome-level genome assembly of Artemia franciscana.</title>
        <authorList>
            <person name="Jo E."/>
        </authorList>
    </citation>
    <scope>NUCLEOTIDE SEQUENCE</scope>
    <source>
        <tissue evidence="4">Whole body</tissue>
    </source>
</reference>
<keyword evidence="5" id="KW-1185">Reference proteome</keyword>
<sequence>QRVYNYRLSRARRVIENAFSILVSTWRFFQKPIFLKPITVTLAVRAACCFHNYLTTQELATGNQSFVTPGYKDSGDTGDAFWRIENSDLANITNITSGISSNDSSQDSMKLREYMCQYLNSEKGSVPWQLSHVNNNF</sequence>
<gene>
    <name evidence="4" type="ORF">QYM36_019177</name>
</gene>
<protein>
    <recommendedName>
        <fullName evidence="3">DDE Tnp4 domain-containing protein</fullName>
    </recommendedName>
</protein>
<dbReference type="Pfam" id="PF13359">
    <property type="entry name" value="DDE_Tnp_4"/>
    <property type="match status" value="1"/>
</dbReference>
<dbReference type="AlphaFoldDB" id="A0AA88KZP5"/>
<keyword evidence="2" id="KW-0479">Metal-binding</keyword>
<dbReference type="Proteomes" id="UP001187531">
    <property type="component" value="Unassembled WGS sequence"/>
</dbReference>